<sequence>MIRFCKERDTMKAVIKRKKIHLVFQQEKGWMSYKNTIDEEEKNLIEQMRMSEEQKGGMEDKSGAQRP</sequence>
<organism evidence="1 2">
    <name type="scientific">Melia azedarach</name>
    <name type="common">Chinaberry tree</name>
    <dbReference type="NCBI Taxonomy" id="155640"/>
    <lineage>
        <taxon>Eukaryota</taxon>
        <taxon>Viridiplantae</taxon>
        <taxon>Streptophyta</taxon>
        <taxon>Embryophyta</taxon>
        <taxon>Tracheophyta</taxon>
        <taxon>Spermatophyta</taxon>
        <taxon>Magnoliopsida</taxon>
        <taxon>eudicotyledons</taxon>
        <taxon>Gunneridae</taxon>
        <taxon>Pentapetalae</taxon>
        <taxon>rosids</taxon>
        <taxon>malvids</taxon>
        <taxon>Sapindales</taxon>
        <taxon>Meliaceae</taxon>
        <taxon>Melia</taxon>
    </lineage>
</organism>
<protein>
    <submittedName>
        <fullName evidence="1">Uncharacterized protein</fullName>
    </submittedName>
</protein>
<gene>
    <name evidence="1" type="ORF">OWV82_008802</name>
</gene>
<evidence type="ECO:0000313" key="2">
    <source>
        <dbReference type="Proteomes" id="UP001164539"/>
    </source>
</evidence>
<dbReference type="Proteomes" id="UP001164539">
    <property type="component" value="Chromosome 4"/>
</dbReference>
<proteinExistence type="predicted"/>
<accession>A0ACC1YBH7</accession>
<comment type="caution">
    <text evidence="1">The sequence shown here is derived from an EMBL/GenBank/DDBJ whole genome shotgun (WGS) entry which is preliminary data.</text>
</comment>
<name>A0ACC1YBH7_MELAZ</name>
<keyword evidence="2" id="KW-1185">Reference proteome</keyword>
<evidence type="ECO:0000313" key="1">
    <source>
        <dbReference type="EMBL" id="KAJ4721076.1"/>
    </source>
</evidence>
<dbReference type="EMBL" id="CM051397">
    <property type="protein sequence ID" value="KAJ4721076.1"/>
    <property type="molecule type" value="Genomic_DNA"/>
</dbReference>
<reference evidence="1 2" key="1">
    <citation type="journal article" date="2023" name="Science">
        <title>Complex scaffold remodeling in plant triterpene biosynthesis.</title>
        <authorList>
            <person name="De La Pena R."/>
            <person name="Hodgson H."/>
            <person name="Liu J.C."/>
            <person name="Stephenson M.J."/>
            <person name="Martin A.C."/>
            <person name="Owen C."/>
            <person name="Harkess A."/>
            <person name="Leebens-Mack J."/>
            <person name="Jimenez L.E."/>
            <person name="Osbourn A."/>
            <person name="Sattely E.S."/>
        </authorList>
    </citation>
    <scope>NUCLEOTIDE SEQUENCE [LARGE SCALE GENOMIC DNA]</scope>
    <source>
        <strain evidence="2">cv. JPN11</strain>
        <tissue evidence="1">Leaf</tissue>
    </source>
</reference>